<dbReference type="AlphaFoldDB" id="A0A7G5BV85"/>
<dbReference type="Pfam" id="PF14141">
    <property type="entry name" value="YqzM"/>
    <property type="match status" value="1"/>
</dbReference>
<proteinExistence type="predicted"/>
<dbReference type="RefSeq" id="WP_182302226.1">
    <property type="nucleotide sequence ID" value="NZ_CP041969.1"/>
</dbReference>
<dbReference type="InterPro" id="IPR025416">
    <property type="entry name" value="YqzM"/>
</dbReference>
<keyword evidence="1" id="KW-0472">Membrane</keyword>
<keyword evidence="3" id="KW-1185">Reference proteome</keyword>
<reference evidence="2 3" key="1">
    <citation type="submission" date="2019-07" db="EMBL/GenBank/DDBJ databases">
        <authorList>
            <person name="Kim J.K."/>
            <person name="Cheong H.-M."/>
            <person name="Choi Y."/>
            <person name="Hwang K.J."/>
            <person name="Lee S."/>
            <person name="Choi C."/>
        </authorList>
    </citation>
    <scope>NUCLEOTIDE SEQUENCE [LARGE SCALE GENOMIC DNA]</scope>
    <source>
        <strain evidence="2 3">KS 22</strain>
    </source>
</reference>
<name>A0A7G5BV85_9BACL</name>
<evidence type="ECO:0000313" key="3">
    <source>
        <dbReference type="Proteomes" id="UP000515679"/>
    </source>
</evidence>
<evidence type="ECO:0000313" key="2">
    <source>
        <dbReference type="EMBL" id="QMV40869.1"/>
    </source>
</evidence>
<keyword evidence="1" id="KW-0812">Transmembrane</keyword>
<protein>
    <submittedName>
        <fullName evidence="2">YqzM family protein</fullName>
    </submittedName>
</protein>
<dbReference type="EMBL" id="CP041969">
    <property type="protein sequence ID" value="QMV40869.1"/>
    <property type="molecule type" value="Genomic_DNA"/>
</dbReference>
<feature type="transmembrane region" description="Helical" evidence="1">
    <location>
        <begin position="23"/>
        <end position="47"/>
    </location>
</feature>
<gene>
    <name evidence="2" type="ORF">FPL14_06345</name>
</gene>
<evidence type="ECO:0000256" key="1">
    <source>
        <dbReference type="SAM" id="Phobius"/>
    </source>
</evidence>
<sequence>MENVRDPRQHINEEPRDDLMDTAVGFGAMFGFMFVVFTVAVVVKFIIS</sequence>
<dbReference type="Proteomes" id="UP000515679">
    <property type="component" value="Chromosome"/>
</dbReference>
<dbReference type="KEGG" id="cchl:FPL14_06345"/>
<keyword evidence="1" id="KW-1133">Transmembrane helix</keyword>
<organism evidence="2 3">
    <name type="scientific">Cohnella cholangitidis</name>
    <dbReference type="NCBI Taxonomy" id="2598458"/>
    <lineage>
        <taxon>Bacteria</taxon>
        <taxon>Bacillati</taxon>
        <taxon>Bacillota</taxon>
        <taxon>Bacilli</taxon>
        <taxon>Bacillales</taxon>
        <taxon>Paenibacillaceae</taxon>
        <taxon>Cohnella</taxon>
    </lineage>
</organism>
<accession>A0A7G5BV85</accession>